<gene>
    <name evidence="6" type="ORF">FB45DRAFT_899420</name>
</gene>
<protein>
    <recommendedName>
        <fullName evidence="5">HMG box domain-containing protein</fullName>
    </recommendedName>
</protein>
<keyword evidence="3" id="KW-0539">Nucleus</keyword>
<organism evidence="6 7">
    <name type="scientific">Roridomyces roridus</name>
    <dbReference type="NCBI Taxonomy" id="1738132"/>
    <lineage>
        <taxon>Eukaryota</taxon>
        <taxon>Fungi</taxon>
        <taxon>Dikarya</taxon>
        <taxon>Basidiomycota</taxon>
        <taxon>Agaricomycotina</taxon>
        <taxon>Agaricomycetes</taxon>
        <taxon>Agaricomycetidae</taxon>
        <taxon>Agaricales</taxon>
        <taxon>Marasmiineae</taxon>
        <taxon>Mycenaceae</taxon>
        <taxon>Roridomyces</taxon>
    </lineage>
</organism>
<dbReference type="GO" id="GO:0000978">
    <property type="term" value="F:RNA polymerase II cis-regulatory region sequence-specific DNA binding"/>
    <property type="evidence" value="ECO:0007669"/>
    <property type="project" value="TreeGrafter"/>
</dbReference>
<evidence type="ECO:0000256" key="4">
    <source>
        <dbReference type="SAM" id="MobiDB-lite"/>
    </source>
</evidence>
<evidence type="ECO:0000256" key="3">
    <source>
        <dbReference type="PROSITE-ProRule" id="PRU00267"/>
    </source>
</evidence>
<keyword evidence="2" id="KW-0804">Transcription</keyword>
<accession>A0AAD7C780</accession>
<keyword evidence="7" id="KW-1185">Reference proteome</keyword>
<feature type="compositionally biased region" description="Low complexity" evidence="4">
    <location>
        <begin position="143"/>
        <end position="154"/>
    </location>
</feature>
<evidence type="ECO:0000256" key="1">
    <source>
        <dbReference type="ARBA" id="ARBA00023125"/>
    </source>
</evidence>
<dbReference type="SMART" id="SM00398">
    <property type="entry name" value="HMG"/>
    <property type="match status" value="1"/>
</dbReference>
<dbReference type="Pfam" id="PF00505">
    <property type="entry name" value="HMG_box"/>
    <property type="match status" value="1"/>
</dbReference>
<dbReference type="PROSITE" id="PS50118">
    <property type="entry name" value="HMG_BOX_2"/>
    <property type="match status" value="1"/>
</dbReference>
<dbReference type="AlphaFoldDB" id="A0AAD7C780"/>
<dbReference type="CDD" id="cd01389">
    <property type="entry name" value="HMG-box_ROX1-like"/>
    <property type="match status" value="1"/>
</dbReference>
<evidence type="ECO:0000259" key="5">
    <source>
        <dbReference type="PROSITE" id="PS50118"/>
    </source>
</evidence>
<reference evidence="6" key="1">
    <citation type="submission" date="2023-03" db="EMBL/GenBank/DDBJ databases">
        <title>Massive genome expansion in bonnet fungi (Mycena s.s.) driven by repeated elements and novel gene families across ecological guilds.</title>
        <authorList>
            <consortium name="Lawrence Berkeley National Laboratory"/>
            <person name="Harder C.B."/>
            <person name="Miyauchi S."/>
            <person name="Viragh M."/>
            <person name="Kuo A."/>
            <person name="Thoen E."/>
            <person name="Andreopoulos B."/>
            <person name="Lu D."/>
            <person name="Skrede I."/>
            <person name="Drula E."/>
            <person name="Henrissat B."/>
            <person name="Morin E."/>
            <person name="Kohler A."/>
            <person name="Barry K."/>
            <person name="LaButti K."/>
            <person name="Morin E."/>
            <person name="Salamov A."/>
            <person name="Lipzen A."/>
            <person name="Mereny Z."/>
            <person name="Hegedus B."/>
            <person name="Baldrian P."/>
            <person name="Stursova M."/>
            <person name="Weitz H."/>
            <person name="Taylor A."/>
            <person name="Grigoriev I.V."/>
            <person name="Nagy L.G."/>
            <person name="Martin F."/>
            <person name="Kauserud H."/>
        </authorList>
    </citation>
    <scope>NUCLEOTIDE SEQUENCE</scope>
    <source>
        <strain evidence="6">9284</strain>
    </source>
</reference>
<evidence type="ECO:0000313" key="7">
    <source>
        <dbReference type="Proteomes" id="UP001221142"/>
    </source>
</evidence>
<dbReference type="EMBL" id="JARKIF010000004">
    <property type="protein sequence ID" value="KAJ7641092.1"/>
    <property type="molecule type" value="Genomic_DNA"/>
</dbReference>
<feature type="region of interest" description="Disordered" evidence="4">
    <location>
        <begin position="233"/>
        <end position="264"/>
    </location>
</feature>
<feature type="compositionally biased region" description="Low complexity" evidence="4">
    <location>
        <begin position="242"/>
        <end position="251"/>
    </location>
</feature>
<dbReference type="GO" id="GO:0030154">
    <property type="term" value="P:cell differentiation"/>
    <property type="evidence" value="ECO:0007669"/>
    <property type="project" value="TreeGrafter"/>
</dbReference>
<proteinExistence type="predicted"/>
<feature type="region of interest" description="Disordered" evidence="4">
    <location>
        <begin position="44"/>
        <end position="70"/>
    </location>
</feature>
<dbReference type="GO" id="GO:0005634">
    <property type="term" value="C:nucleus"/>
    <property type="evidence" value="ECO:0007669"/>
    <property type="project" value="UniProtKB-UniRule"/>
</dbReference>
<dbReference type="GO" id="GO:0001228">
    <property type="term" value="F:DNA-binding transcription activator activity, RNA polymerase II-specific"/>
    <property type="evidence" value="ECO:0007669"/>
    <property type="project" value="TreeGrafter"/>
</dbReference>
<dbReference type="PANTHER" id="PTHR10270">
    <property type="entry name" value="SOX TRANSCRIPTION FACTOR"/>
    <property type="match status" value="1"/>
</dbReference>
<comment type="caution">
    <text evidence="6">The sequence shown here is derived from an EMBL/GenBank/DDBJ whole genome shotgun (WGS) entry which is preliminary data.</text>
</comment>
<dbReference type="PANTHER" id="PTHR10270:SF161">
    <property type="entry name" value="SEX-DETERMINING REGION Y PROTEIN"/>
    <property type="match status" value="1"/>
</dbReference>
<keyword evidence="1 3" id="KW-0238">DNA-binding</keyword>
<feature type="compositionally biased region" description="Polar residues" evidence="4">
    <location>
        <begin position="252"/>
        <end position="263"/>
    </location>
</feature>
<feature type="DNA-binding region" description="HMG box" evidence="3">
    <location>
        <begin position="67"/>
        <end position="136"/>
    </location>
</feature>
<dbReference type="SUPFAM" id="SSF47095">
    <property type="entry name" value="HMG-box"/>
    <property type="match status" value="1"/>
</dbReference>
<dbReference type="InterPro" id="IPR036910">
    <property type="entry name" value="HMG_box_dom_sf"/>
</dbReference>
<name>A0AAD7C780_9AGAR</name>
<dbReference type="Proteomes" id="UP001221142">
    <property type="component" value="Unassembled WGS sequence"/>
</dbReference>
<evidence type="ECO:0000313" key="6">
    <source>
        <dbReference type="EMBL" id="KAJ7641092.1"/>
    </source>
</evidence>
<sequence length="403" mass="43667">MPAGRAGYMRGSLAREGEMVETTGTGGVGIAPIVFESGFTELLDTPATPVTRPTRRATRRRSDSGHIPRPPNAFMLFRSWFINSGHVPTGVETNHGTLSKIIGFAWRRLAEEDKQSWRNEAKTVLAQHRLTFPSYVYRRTRGSSSSNANSVNAAQDADGSPSKTKRKVREVPLRNDLRCEKIAELVADGMTGAELDSAMKDFDKHNVPQIVPRFQAPVTAGTFEAAAAAAAATPRTVRKRSSSTASVQSRSYQQQPSTPTNLDSHLLEPFSLSFDHLSTDLDLGAFSFFPNEAVYDYPSSPSVSHSNSCDPSISMLPSPVHGSTSFDFGLETGSNIDLDMDMDMDVLALLSGSLLEGAVDPFGGLGGAAPPLDDTNPMYMPASELSYSDLDMHAYPYLGFTHH</sequence>
<dbReference type="Gene3D" id="1.10.30.10">
    <property type="entry name" value="High mobility group box domain"/>
    <property type="match status" value="1"/>
</dbReference>
<dbReference type="InterPro" id="IPR050140">
    <property type="entry name" value="SRY-related_HMG-box_TF-like"/>
</dbReference>
<feature type="region of interest" description="Disordered" evidence="4">
    <location>
        <begin position="141"/>
        <end position="169"/>
    </location>
</feature>
<dbReference type="InterPro" id="IPR009071">
    <property type="entry name" value="HMG_box_dom"/>
</dbReference>
<evidence type="ECO:0000256" key="2">
    <source>
        <dbReference type="ARBA" id="ARBA00023163"/>
    </source>
</evidence>
<feature type="domain" description="HMG box" evidence="5">
    <location>
        <begin position="67"/>
        <end position="136"/>
    </location>
</feature>